<dbReference type="AlphaFoldDB" id="A0A7K3S1V3"/>
<dbReference type="RefSeq" id="WP_164205633.1">
    <property type="nucleotide sequence ID" value="NZ_JAAGMP010001096.1"/>
</dbReference>
<dbReference type="EMBL" id="JAAGMP010001096">
    <property type="protein sequence ID" value="NEC21470.1"/>
    <property type="molecule type" value="Genomic_DNA"/>
</dbReference>
<evidence type="ECO:0000313" key="2">
    <source>
        <dbReference type="Proteomes" id="UP000469670"/>
    </source>
</evidence>
<organism evidence="1 2">
    <name type="scientific">Streptomyces parvus</name>
    <dbReference type="NCBI Taxonomy" id="66428"/>
    <lineage>
        <taxon>Bacteria</taxon>
        <taxon>Bacillati</taxon>
        <taxon>Actinomycetota</taxon>
        <taxon>Actinomycetes</taxon>
        <taxon>Kitasatosporales</taxon>
        <taxon>Streptomycetaceae</taxon>
        <taxon>Streptomyces</taxon>
    </lineage>
</organism>
<reference evidence="1 2" key="1">
    <citation type="submission" date="2020-01" db="EMBL/GenBank/DDBJ databases">
        <title>Insect and environment-associated Actinomycetes.</title>
        <authorList>
            <person name="Currrie C."/>
            <person name="Chevrette M."/>
            <person name="Carlson C."/>
            <person name="Stubbendieck R."/>
            <person name="Wendt-Pienkowski E."/>
        </authorList>
    </citation>
    <scope>NUCLEOTIDE SEQUENCE [LARGE SCALE GENOMIC DNA]</scope>
    <source>
        <strain evidence="1 2">SID7590</strain>
    </source>
</reference>
<evidence type="ECO:0000313" key="1">
    <source>
        <dbReference type="EMBL" id="NEC21470.1"/>
    </source>
</evidence>
<name>A0A7K3S1V3_9ACTN</name>
<proteinExistence type="predicted"/>
<dbReference type="Proteomes" id="UP000469670">
    <property type="component" value="Unassembled WGS sequence"/>
</dbReference>
<gene>
    <name evidence="1" type="ORF">G3I50_24955</name>
</gene>
<accession>A0A7K3S1V3</accession>
<sequence length="214" mass="24017">MNENDLTDVCHQADQVFHMASLEREELHRAAMPGRGQSGYFLDGVRQSLGRILELVRSVEQVNADIASARRACESDQRPDWIAGIDGYVSAAEDHRQEVSNILGAYHLLEASYELGAAVEVLHADANSTFEHNSRPEHVGNVDAMGRQREALMVVRERAVGLVEHAYKLLEIPRNELLPYWFADYLNGTKSDLDGQFEIIEAYVNALDEELARP</sequence>
<comment type="caution">
    <text evidence="1">The sequence shown here is derived from an EMBL/GenBank/DDBJ whole genome shotgun (WGS) entry which is preliminary data.</text>
</comment>
<protein>
    <submittedName>
        <fullName evidence="1">Uncharacterized protein</fullName>
    </submittedName>
</protein>